<dbReference type="STRING" id="394503.Ccel_0619"/>
<feature type="binding site" evidence="2">
    <location>
        <position position="59"/>
    </location>
    <ligand>
        <name>substrate</name>
    </ligand>
</feature>
<dbReference type="CDD" id="cd07067">
    <property type="entry name" value="HP_PGM_like"/>
    <property type="match status" value="1"/>
</dbReference>
<keyword evidence="4" id="KW-1185">Reference proteome</keyword>
<dbReference type="AlphaFoldDB" id="B8I776"/>
<dbReference type="InterPro" id="IPR029033">
    <property type="entry name" value="His_PPase_superfam"/>
</dbReference>
<evidence type="ECO:0000256" key="1">
    <source>
        <dbReference type="PIRSR" id="PIRSR613078-1"/>
    </source>
</evidence>
<evidence type="ECO:0000313" key="4">
    <source>
        <dbReference type="Proteomes" id="UP000001349"/>
    </source>
</evidence>
<dbReference type="Proteomes" id="UP000001349">
    <property type="component" value="Chromosome"/>
</dbReference>
<gene>
    <name evidence="3" type="ordered locus">Ccel_0619</name>
</gene>
<dbReference type="eggNOG" id="COG0406">
    <property type="taxonomic scope" value="Bacteria"/>
</dbReference>
<dbReference type="InterPro" id="IPR013078">
    <property type="entry name" value="His_Pase_superF_clade-1"/>
</dbReference>
<dbReference type="HOGENOM" id="CLU_033323_8_4_9"/>
<name>B8I776_RUMCH</name>
<dbReference type="SUPFAM" id="SSF53254">
    <property type="entry name" value="Phosphoglycerate mutase-like"/>
    <property type="match status" value="1"/>
</dbReference>
<dbReference type="EMBL" id="CP001348">
    <property type="protein sequence ID" value="ACL75000.1"/>
    <property type="molecule type" value="Genomic_DNA"/>
</dbReference>
<dbReference type="GO" id="GO:0005737">
    <property type="term" value="C:cytoplasm"/>
    <property type="evidence" value="ECO:0007669"/>
    <property type="project" value="TreeGrafter"/>
</dbReference>
<feature type="binding site" evidence="2">
    <location>
        <begin position="9"/>
        <end position="16"/>
    </location>
    <ligand>
        <name>substrate</name>
    </ligand>
</feature>
<dbReference type="RefSeq" id="WP_015924169.1">
    <property type="nucleotide sequence ID" value="NC_011898.1"/>
</dbReference>
<dbReference type="PANTHER" id="PTHR48100:SF1">
    <property type="entry name" value="HISTIDINE PHOSPHATASE FAMILY PROTEIN-RELATED"/>
    <property type="match status" value="1"/>
</dbReference>
<dbReference type="OrthoDB" id="9781415at2"/>
<evidence type="ECO:0000313" key="3">
    <source>
        <dbReference type="EMBL" id="ACL75000.1"/>
    </source>
</evidence>
<feature type="active site" description="Tele-phosphohistidine intermediate" evidence="1">
    <location>
        <position position="10"/>
    </location>
</feature>
<dbReference type="KEGG" id="cce:Ccel_0619"/>
<accession>B8I776</accession>
<proteinExistence type="predicted"/>
<reference evidence="3 4" key="1">
    <citation type="submission" date="2009-01" db="EMBL/GenBank/DDBJ databases">
        <title>Complete sequence of Clostridium cellulolyticum H10.</title>
        <authorList>
            <consortium name="US DOE Joint Genome Institute"/>
            <person name="Lucas S."/>
            <person name="Copeland A."/>
            <person name="Lapidus A."/>
            <person name="Glavina del Rio T."/>
            <person name="Dalin E."/>
            <person name="Tice H."/>
            <person name="Bruce D."/>
            <person name="Goodwin L."/>
            <person name="Pitluck S."/>
            <person name="Chertkov O."/>
            <person name="Saunders E."/>
            <person name="Brettin T."/>
            <person name="Detter J.C."/>
            <person name="Han C."/>
            <person name="Larimer F."/>
            <person name="Land M."/>
            <person name="Hauser L."/>
            <person name="Kyrpides N."/>
            <person name="Ivanova N."/>
            <person name="Zhou J."/>
            <person name="Richardson P."/>
        </authorList>
    </citation>
    <scope>NUCLEOTIDE SEQUENCE [LARGE SCALE GENOMIC DNA]</scope>
    <source>
        <strain evidence="4">ATCC 35319 / DSM 5812 / JCM 6584 / H10</strain>
    </source>
</reference>
<dbReference type="InterPro" id="IPR050275">
    <property type="entry name" value="PGM_Phosphatase"/>
</dbReference>
<dbReference type="GO" id="GO:0016791">
    <property type="term" value="F:phosphatase activity"/>
    <property type="evidence" value="ECO:0007669"/>
    <property type="project" value="TreeGrafter"/>
</dbReference>
<dbReference type="SMART" id="SM00855">
    <property type="entry name" value="PGAM"/>
    <property type="match status" value="1"/>
</dbReference>
<dbReference type="PANTHER" id="PTHR48100">
    <property type="entry name" value="BROAD-SPECIFICITY PHOSPHATASE YOR283W-RELATED"/>
    <property type="match status" value="1"/>
</dbReference>
<dbReference type="Gene3D" id="3.40.50.1240">
    <property type="entry name" value="Phosphoglycerate mutase-like"/>
    <property type="match status" value="1"/>
</dbReference>
<feature type="active site" description="Proton donor/acceptor" evidence="1">
    <location>
        <position position="83"/>
    </location>
</feature>
<sequence length="228" mass="26847">MKTRLIFVRHAEAEGNFNRVFHGWYDSRVTEKGHKQAKAVAERLADLPIDIIYSSSLTRTLQTAQYIADVKKLPIIRTDKMKEINGGDWEDVAWEVLPQKYPNENYTWENEPHMHQMPNGENMEEFYNRLMKEVMNIINQNKGKSICIVTHGTAIRAMLCRFYGKSLKYMKNVLWHDNTSVTIVDYNDENDEFQVVLEGGIEHLGEELSTIQNQEWWQNYMESRQKNN</sequence>
<dbReference type="Pfam" id="PF00300">
    <property type="entry name" value="His_Phos_1"/>
    <property type="match status" value="1"/>
</dbReference>
<protein>
    <submittedName>
        <fullName evidence="3">Phosphoglycerate mutase</fullName>
    </submittedName>
</protein>
<organism evidence="3 4">
    <name type="scientific">Ruminiclostridium cellulolyticum (strain ATCC 35319 / DSM 5812 / JCM 6584 / H10)</name>
    <name type="common">Clostridium cellulolyticum</name>
    <dbReference type="NCBI Taxonomy" id="394503"/>
    <lineage>
        <taxon>Bacteria</taxon>
        <taxon>Bacillati</taxon>
        <taxon>Bacillota</taxon>
        <taxon>Clostridia</taxon>
        <taxon>Eubacteriales</taxon>
        <taxon>Oscillospiraceae</taxon>
        <taxon>Ruminiclostridium</taxon>
    </lineage>
</organism>
<evidence type="ECO:0000256" key="2">
    <source>
        <dbReference type="PIRSR" id="PIRSR613078-2"/>
    </source>
</evidence>